<dbReference type="AlphaFoldDB" id="A0AAW0ET73"/>
<evidence type="ECO:0000313" key="3">
    <source>
        <dbReference type="Proteomes" id="UP001430356"/>
    </source>
</evidence>
<dbReference type="EMBL" id="JAECZO010000064">
    <property type="protein sequence ID" value="KAK7195903.1"/>
    <property type="molecule type" value="Genomic_DNA"/>
</dbReference>
<feature type="compositionally biased region" description="Low complexity" evidence="1">
    <location>
        <begin position="359"/>
        <end position="383"/>
    </location>
</feature>
<organism evidence="2 3">
    <name type="scientific">Novymonas esmeraldas</name>
    <dbReference type="NCBI Taxonomy" id="1808958"/>
    <lineage>
        <taxon>Eukaryota</taxon>
        <taxon>Discoba</taxon>
        <taxon>Euglenozoa</taxon>
        <taxon>Kinetoplastea</taxon>
        <taxon>Metakinetoplastina</taxon>
        <taxon>Trypanosomatida</taxon>
        <taxon>Trypanosomatidae</taxon>
        <taxon>Novymonas</taxon>
    </lineage>
</organism>
<name>A0AAW0ET73_9TRYP</name>
<evidence type="ECO:0000313" key="2">
    <source>
        <dbReference type="EMBL" id="KAK7195903.1"/>
    </source>
</evidence>
<proteinExistence type="predicted"/>
<feature type="region of interest" description="Disordered" evidence="1">
    <location>
        <begin position="308"/>
        <end position="502"/>
    </location>
</feature>
<feature type="compositionally biased region" description="Low complexity" evidence="1">
    <location>
        <begin position="453"/>
        <end position="462"/>
    </location>
</feature>
<accession>A0AAW0ET73</accession>
<evidence type="ECO:0000256" key="1">
    <source>
        <dbReference type="SAM" id="MobiDB-lite"/>
    </source>
</evidence>
<sequence>MSNARRFSAAPVNFDRFVVLARSHSRSLSPDNELQQMLRPFQARTTASTGVATRESAASRVTAVPPPVRSCVVIDKEGAPTQVRDGGACWTTPCTLAPSRSMAAVEDEWEEEDGVWVLPSTHAATSTSRSVSSGAAITSSSALSLPTPQRGCPVGDETQELAPHTIGEDEVDLLLHAACQLGSPLYDPTTGHHLCWRLHPLDRRPRTAYGDTEGVSCDFCGHTDWLVDDTDRGRDGKDEEKRDVAAAVSLAPQTRFFYHCATCRVDICEACVAEVRAEPRFHVPCLRCQRCGAYESRRDAPMHRCAEVTVPSNDDGSGQGGEQSGAIVPSSSCSETDGRPSPPETPQPLVLPPVRRTISSPGPRGVPVGGRVRLGLSRRQPQQPVKPEPVPQSEVAGGARRGAAAVAASPRKRGRASPEMPPSVSSHVKAEEEATVWSGGEGPTQSPPRKPPQQQQQQQQQQRGSAVAMPKPAPRAKQEVEDLGGGGGDPRRALLESTAPPSARYAVHLTPHTPEEVEEVSRIAREHRLLCSPAPAPARVSVFYFATRLAAETCVDRATVASLDALLKRHVGPMEAAVVRR</sequence>
<gene>
    <name evidence="2" type="ORF">NESM_000523000</name>
</gene>
<feature type="compositionally biased region" description="Low complexity" evidence="1">
    <location>
        <begin position="391"/>
        <end position="408"/>
    </location>
</feature>
<dbReference type="Proteomes" id="UP001430356">
    <property type="component" value="Unassembled WGS sequence"/>
</dbReference>
<reference evidence="2 3" key="1">
    <citation type="journal article" date="2021" name="MBio">
        <title>A New Model Trypanosomatid, Novymonas esmeraldas: Genomic Perception of Its 'Candidatus Pandoraea novymonadis' Endosymbiont.</title>
        <authorList>
            <person name="Zakharova A."/>
            <person name="Saura A."/>
            <person name="Butenko A."/>
            <person name="Podesvova L."/>
            <person name="Warmusova S."/>
            <person name="Kostygov A.Y."/>
            <person name="Nenarokova A."/>
            <person name="Lukes J."/>
            <person name="Opperdoes F.R."/>
            <person name="Yurchenko V."/>
        </authorList>
    </citation>
    <scope>NUCLEOTIDE SEQUENCE [LARGE SCALE GENOMIC DNA]</scope>
    <source>
        <strain evidence="2 3">E262AT.01</strain>
    </source>
</reference>
<keyword evidence="3" id="KW-1185">Reference proteome</keyword>
<protein>
    <recommendedName>
        <fullName evidence="4">B box-type domain-containing protein</fullName>
    </recommendedName>
</protein>
<comment type="caution">
    <text evidence="2">The sequence shown here is derived from an EMBL/GenBank/DDBJ whole genome shotgun (WGS) entry which is preliminary data.</text>
</comment>
<feature type="compositionally biased region" description="Pro residues" evidence="1">
    <location>
        <begin position="340"/>
        <end position="351"/>
    </location>
</feature>
<evidence type="ECO:0008006" key="4">
    <source>
        <dbReference type="Google" id="ProtNLM"/>
    </source>
</evidence>